<dbReference type="EC" id="4.2.1.17" evidence="2"/>
<dbReference type="Proteomes" id="UP001283361">
    <property type="component" value="Unassembled WGS sequence"/>
</dbReference>
<evidence type="ECO:0000256" key="3">
    <source>
        <dbReference type="ARBA" id="ARBA00023239"/>
    </source>
</evidence>
<dbReference type="GO" id="GO:0005739">
    <property type="term" value="C:mitochondrion"/>
    <property type="evidence" value="ECO:0007669"/>
    <property type="project" value="TreeGrafter"/>
</dbReference>
<evidence type="ECO:0000256" key="4">
    <source>
        <dbReference type="RuleBase" id="RU003707"/>
    </source>
</evidence>
<gene>
    <name evidence="5" type="ORF">RRG08_036994</name>
</gene>
<dbReference type="PANTHER" id="PTHR11941:SF54">
    <property type="entry name" value="ENOYL-COA HYDRATASE, MITOCHONDRIAL"/>
    <property type="match status" value="1"/>
</dbReference>
<comment type="caution">
    <text evidence="5">The sequence shown here is derived from an EMBL/GenBank/DDBJ whole genome shotgun (WGS) entry which is preliminary data.</text>
</comment>
<dbReference type="PROSITE" id="PS00166">
    <property type="entry name" value="ENOYL_COA_HYDRATASE"/>
    <property type="match status" value="1"/>
</dbReference>
<comment type="similarity">
    <text evidence="1 4">Belongs to the enoyl-CoA hydratase/isomerase family.</text>
</comment>
<protein>
    <recommendedName>
        <fullName evidence="2">enoyl-CoA hydratase</fullName>
        <ecNumber evidence="2">4.2.1.17</ecNumber>
    </recommendedName>
</protein>
<dbReference type="InterPro" id="IPR014748">
    <property type="entry name" value="Enoyl-CoA_hydra_C"/>
</dbReference>
<dbReference type="Gene3D" id="1.10.12.10">
    <property type="entry name" value="Lyase 2-enoyl-coa Hydratase, Chain A, domain 2"/>
    <property type="match status" value="1"/>
</dbReference>
<proteinExistence type="inferred from homology"/>
<dbReference type="Gene3D" id="3.90.226.10">
    <property type="entry name" value="2-enoyl-CoA Hydratase, Chain A, domain 1"/>
    <property type="match status" value="1"/>
</dbReference>
<organism evidence="5 6">
    <name type="scientific">Elysia crispata</name>
    <name type="common">lettuce slug</name>
    <dbReference type="NCBI Taxonomy" id="231223"/>
    <lineage>
        <taxon>Eukaryota</taxon>
        <taxon>Metazoa</taxon>
        <taxon>Spiralia</taxon>
        <taxon>Lophotrochozoa</taxon>
        <taxon>Mollusca</taxon>
        <taxon>Gastropoda</taxon>
        <taxon>Heterobranchia</taxon>
        <taxon>Euthyneura</taxon>
        <taxon>Panpulmonata</taxon>
        <taxon>Sacoglossa</taxon>
        <taxon>Placobranchoidea</taxon>
        <taxon>Plakobranchidae</taxon>
        <taxon>Elysia</taxon>
    </lineage>
</organism>
<evidence type="ECO:0000256" key="1">
    <source>
        <dbReference type="ARBA" id="ARBA00005254"/>
    </source>
</evidence>
<evidence type="ECO:0000313" key="5">
    <source>
        <dbReference type="EMBL" id="KAK3711790.1"/>
    </source>
</evidence>
<accession>A0AAE0XTI6</accession>
<keyword evidence="6" id="KW-1185">Reference proteome</keyword>
<evidence type="ECO:0000313" key="6">
    <source>
        <dbReference type="Proteomes" id="UP001283361"/>
    </source>
</evidence>
<dbReference type="InterPro" id="IPR018376">
    <property type="entry name" value="Enoyl-CoA_hyd/isom_CS"/>
</dbReference>
<dbReference type="InterPro" id="IPR001753">
    <property type="entry name" value="Enoyl-CoA_hydra/iso"/>
</dbReference>
<dbReference type="FunFam" id="1.10.12.10:FF:000001">
    <property type="entry name" value="Probable enoyl-CoA hydratase, mitochondrial"/>
    <property type="match status" value="1"/>
</dbReference>
<dbReference type="Pfam" id="PF00378">
    <property type="entry name" value="ECH_1"/>
    <property type="match status" value="1"/>
</dbReference>
<reference evidence="5" key="1">
    <citation type="journal article" date="2023" name="G3 (Bethesda)">
        <title>A reference genome for the long-term kleptoplast-retaining sea slug Elysia crispata morphotype clarki.</title>
        <authorList>
            <person name="Eastman K.E."/>
            <person name="Pendleton A.L."/>
            <person name="Shaikh M.A."/>
            <person name="Suttiyut T."/>
            <person name="Ogas R."/>
            <person name="Tomko P."/>
            <person name="Gavelis G."/>
            <person name="Widhalm J.R."/>
            <person name="Wisecaver J.H."/>
        </authorList>
    </citation>
    <scope>NUCLEOTIDE SEQUENCE</scope>
    <source>
        <strain evidence="5">ECLA1</strain>
    </source>
</reference>
<dbReference type="PANTHER" id="PTHR11941">
    <property type="entry name" value="ENOYL-COA HYDRATASE-RELATED"/>
    <property type="match status" value="1"/>
</dbReference>
<dbReference type="SUPFAM" id="SSF52096">
    <property type="entry name" value="ClpP/crotonase"/>
    <property type="match status" value="1"/>
</dbReference>
<dbReference type="CDD" id="cd06558">
    <property type="entry name" value="crotonase-like"/>
    <property type="match status" value="1"/>
</dbReference>
<sequence>MDEVFRRKFPDFDKPLLVFTGADIAEMRRKDFVQVLSLDFPQFGVCRVKKPIVAAVNGIALGGGCELAMMCDIIYAGEKAQFGQPEITLGTIPGAGGTQRLTHAIGKSKAMEMILTGNRMSAQEAERAGLVSKVFPPDQLVAEAVKTAEKMASFSKTIVAICKECVNASYNMTLTEGLHFEKRFFNATFSTHDRQEGMTAFVEKRAPDFKDC</sequence>
<dbReference type="GO" id="GO:0004300">
    <property type="term" value="F:enoyl-CoA hydratase activity"/>
    <property type="evidence" value="ECO:0007669"/>
    <property type="project" value="UniProtKB-EC"/>
</dbReference>
<dbReference type="EMBL" id="JAWDGP010007596">
    <property type="protein sequence ID" value="KAK3711790.1"/>
    <property type="molecule type" value="Genomic_DNA"/>
</dbReference>
<evidence type="ECO:0000256" key="2">
    <source>
        <dbReference type="ARBA" id="ARBA00012076"/>
    </source>
</evidence>
<dbReference type="AlphaFoldDB" id="A0AAE0XTI6"/>
<dbReference type="InterPro" id="IPR029045">
    <property type="entry name" value="ClpP/crotonase-like_dom_sf"/>
</dbReference>
<name>A0AAE0XTI6_9GAST</name>
<keyword evidence="3" id="KW-0456">Lyase</keyword>
<dbReference type="GO" id="GO:0006635">
    <property type="term" value="P:fatty acid beta-oxidation"/>
    <property type="evidence" value="ECO:0007669"/>
    <property type="project" value="TreeGrafter"/>
</dbReference>